<evidence type="ECO:0000313" key="3">
    <source>
        <dbReference type="Proteomes" id="UP000199435"/>
    </source>
</evidence>
<dbReference type="OrthoDB" id="186173at2"/>
<evidence type="ECO:0000259" key="1">
    <source>
        <dbReference type="Pfam" id="PF09983"/>
    </source>
</evidence>
<dbReference type="GO" id="GO:0003677">
    <property type="term" value="F:DNA binding"/>
    <property type="evidence" value="ECO:0007669"/>
    <property type="project" value="InterPro"/>
</dbReference>
<keyword evidence="3" id="KW-1185">Reference proteome</keyword>
<proteinExistence type="predicted"/>
<gene>
    <name evidence="2" type="ORF">GA0061102_106324</name>
</gene>
<dbReference type="InterPro" id="IPR024534">
    <property type="entry name" value="JetD_C"/>
</dbReference>
<dbReference type="AlphaFoldDB" id="A0A1C3X7B7"/>
<dbReference type="SUPFAM" id="SSF56726">
    <property type="entry name" value="DNA topoisomerase IV, alpha subunit"/>
    <property type="match status" value="1"/>
</dbReference>
<dbReference type="GO" id="GO:0005694">
    <property type="term" value="C:chromosome"/>
    <property type="evidence" value="ECO:0007669"/>
    <property type="project" value="InterPro"/>
</dbReference>
<feature type="domain" description="Wadjet protein JetD C-terminal" evidence="1">
    <location>
        <begin position="245"/>
        <end position="350"/>
    </location>
</feature>
<accession>A0A1C3X7B7</accession>
<dbReference type="Pfam" id="PF09983">
    <property type="entry name" value="JetD_C"/>
    <property type="match status" value="1"/>
</dbReference>
<reference evidence="3" key="1">
    <citation type="submission" date="2016-08" db="EMBL/GenBank/DDBJ databases">
        <authorList>
            <person name="Varghese N."/>
            <person name="Submissions Spin"/>
        </authorList>
    </citation>
    <scope>NUCLEOTIDE SEQUENCE [LARGE SCALE GENOMIC DNA]</scope>
    <source>
        <strain evidence="3">HAMBI 2971</strain>
    </source>
</reference>
<dbReference type="Proteomes" id="UP000199435">
    <property type="component" value="Unassembled WGS sequence"/>
</dbReference>
<dbReference type="EMBL" id="FMAH01000063">
    <property type="protein sequence ID" value="SCB48148.1"/>
    <property type="molecule type" value="Genomic_DNA"/>
</dbReference>
<name>A0A1C3X7B7_9HYPH</name>
<dbReference type="RefSeq" id="WP_092856018.1">
    <property type="nucleotide sequence ID" value="NZ_FMAH01000063.1"/>
</dbReference>
<dbReference type="Gene3D" id="3.40.1360.10">
    <property type="match status" value="1"/>
</dbReference>
<dbReference type="InterPro" id="IPR036078">
    <property type="entry name" value="Spo11/TopoVI_A_sf"/>
</dbReference>
<sequence length="391" mass="43358">MARGRKFTHARDLLHDLLDRYEQGVAQPVGYPDYFGFADVNAGDTFSRSIEAAEHSGGVVRVQDTGRRRGELKLVRLIDAPLLYKHLGRTASRQTASAAGDEMLSGLVIHPAIRETALLAIEAWSRNRKWSYLGIEDAVSMRNAVRLAQAIIEQQHLDLDYRTFSRRIVADSKALERLEGAVLQLVGAVLDLPPASSPRAAFAALGLERFSPPLLLSGRFLLDGVSVAPSLSYLGIAPSAMMTVSFDRRPDYVLTIENFASFNRHLLEADVDRLGLTLYVGGYPSLAAQKALAELAAKLPETVPFFHWSDIDPDGTWIFRTIERALGRQLWPHLMSRHLAETFGEAMTSRIKLRKGNVAGSMIADLVDYLTQPDAKIMEQEQIDPKIPNRS</sequence>
<protein>
    <recommendedName>
        <fullName evidence="1">Wadjet protein JetD C-terminal domain-containing protein</fullName>
    </recommendedName>
</protein>
<dbReference type="STRING" id="411945.GA0061102_106324"/>
<organism evidence="2 3">
    <name type="scientific">Rhizobium miluonense</name>
    <dbReference type="NCBI Taxonomy" id="411945"/>
    <lineage>
        <taxon>Bacteria</taxon>
        <taxon>Pseudomonadati</taxon>
        <taxon>Pseudomonadota</taxon>
        <taxon>Alphaproteobacteria</taxon>
        <taxon>Hyphomicrobiales</taxon>
        <taxon>Rhizobiaceae</taxon>
        <taxon>Rhizobium/Agrobacterium group</taxon>
        <taxon>Rhizobium</taxon>
    </lineage>
</organism>
<evidence type="ECO:0000313" key="2">
    <source>
        <dbReference type="EMBL" id="SCB48148.1"/>
    </source>
</evidence>